<proteinExistence type="predicted"/>
<dbReference type="PANTHER" id="PTHR33121">
    <property type="entry name" value="CYCLIC DI-GMP PHOSPHODIESTERASE PDEF"/>
    <property type="match status" value="1"/>
</dbReference>
<feature type="region of interest" description="Disordered" evidence="1">
    <location>
        <begin position="282"/>
        <end position="306"/>
    </location>
</feature>
<evidence type="ECO:0000259" key="2">
    <source>
        <dbReference type="PROSITE" id="PS50883"/>
    </source>
</evidence>
<feature type="compositionally biased region" description="Polar residues" evidence="1">
    <location>
        <begin position="565"/>
        <end position="574"/>
    </location>
</feature>
<dbReference type="SUPFAM" id="SSF141868">
    <property type="entry name" value="EAL domain-like"/>
    <property type="match status" value="1"/>
</dbReference>
<name>A0ABV3Z778_9PROT</name>
<feature type="compositionally biased region" description="Low complexity" evidence="1">
    <location>
        <begin position="428"/>
        <end position="438"/>
    </location>
</feature>
<organism evidence="3 4">
    <name type="scientific">Hyphococcus lacteus</name>
    <dbReference type="NCBI Taxonomy" id="3143536"/>
    <lineage>
        <taxon>Bacteria</taxon>
        <taxon>Pseudomonadati</taxon>
        <taxon>Pseudomonadota</taxon>
        <taxon>Alphaproteobacteria</taxon>
        <taxon>Parvularculales</taxon>
        <taxon>Parvularculaceae</taxon>
        <taxon>Hyphococcus</taxon>
    </lineage>
</organism>
<dbReference type="PROSITE" id="PS50883">
    <property type="entry name" value="EAL"/>
    <property type="match status" value="1"/>
</dbReference>
<protein>
    <submittedName>
        <fullName evidence="3">EAL domain-containing protein</fullName>
    </submittedName>
</protein>
<evidence type="ECO:0000313" key="4">
    <source>
        <dbReference type="Proteomes" id="UP001560685"/>
    </source>
</evidence>
<dbReference type="InterPro" id="IPR001633">
    <property type="entry name" value="EAL_dom"/>
</dbReference>
<gene>
    <name evidence="3" type="ORF">ABFZ84_14045</name>
</gene>
<reference evidence="3 4" key="1">
    <citation type="submission" date="2024-05" db="EMBL/GenBank/DDBJ databases">
        <title>Three bacterial strains, DH-69, EH-24, and ECK-19 isolated from coastal sediments.</title>
        <authorList>
            <person name="Ye Y.-Q."/>
            <person name="Du Z.-J."/>
        </authorList>
    </citation>
    <scope>NUCLEOTIDE SEQUENCE [LARGE SCALE GENOMIC DNA]</scope>
    <source>
        <strain evidence="3 4">ECK-19</strain>
    </source>
</reference>
<dbReference type="InterPro" id="IPR035919">
    <property type="entry name" value="EAL_sf"/>
</dbReference>
<feature type="region of interest" description="Disordered" evidence="1">
    <location>
        <begin position="388"/>
        <end position="512"/>
    </location>
</feature>
<dbReference type="CDD" id="cd01948">
    <property type="entry name" value="EAL"/>
    <property type="match status" value="1"/>
</dbReference>
<feature type="region of interest" description="Disordered" evidence="1">
    <location>
        <begin position="320"/>
        <end position="348"/>
    </location>
</feature>
<evidence type="ECO:0000256" key="1">
    <source>
        <dbReference type="SAM" id="MobiDB-lite"/>
    </source>
</evidence>
<dbReference type="Gene3D" id="3.20.20.450">
    <property type="entry name" value="EAL domain"/>
    <property type="match status" value="1"/>
</dbReference>
<dbReference type="InterPro" id="IPR050706">
    <property type="entry name" value="Cyclic-di-GMP_PDE-like"/>
</dbReference>
<evidence type="ECO:0000313" key="3">
    <source>
        <dbReference type="EMBL" id="MEX6634669.1"/>
    </source>
</evidence>
<keyword evidence="4" id="KW-1185">Reference proteome</keyword>
<dbReference type="Pfam" id="PF00563">
    <property type="entry name" value="EAL"/>
    <property type="match status" value="1"/>
</dbReference>
<feature type="domain" description="EAL" evidence="2">
    <location>
        <begin position="6"/>
        <end position="260"/>
    </location>
</feature>
<feature type="compositionally biased region" description="Basic and acidic residues" evidence="1">
    <location>
        <begin position="674"/>
        <end position="687"/>
    </location>
</feature>
<comment type="caution">
    <text evidence="3">The sequence shown here is derived from an EMBL/GenBank/DDBJ whole genome shotgun (WGS) entry which is preliminary data.</text>
</comment>
<dbReference type="PANTHER" id="PTHR33121:SF70">
    <property type="entry name" value="SIGNALING PROTEIN YKOW"/>
    <property type="match status" value="1"/>
</dbReference>
<dbReference type="EMBL" id="JBEHZE010000002">
    <property type="protein sequence ID" value="MEX6634669.1"/>
    <property type="molecule type" value="Genomic_DNA"/>
</dbReference>
<dbReference type="RefSeq" id="WP_369314711.1">
    <property type="nucleotide sequence ID" value="NZ_JBEHZE010000002.1"/>
</dbReference>
<feature type="compositionally biased region" description="Acidic residues" evidence="1">
    <location>
        <begin position="621"/>
        <end position="636"/>
    </location>
</feature>
<sequence>MGAQAVRLSNVDIDNALKNNNFEVLFQPIFDLGNGALARVETFVRWHHPQLGMLPPGAFISFFESQGRMSELTRFVLSNALEAYSDWRGPYAPGLSINLALSDLSDDAFASHFIKLLRDYNFPADLVTLECPMPPVDMPMDVASAHFKRLADTGARLAIEVRGRANDLLRTLDPFPFDEIKTGGSAILRFARTVRGPGLSAIADLLDIASKANAAITAVGVEDQASLSALRGLGFTAAQGNHLGKVGDIKNFRPHRINDVRELLGLEPLSTESITALFRTEAPAPQPSAPKNANETEATAAKPEHDDAMIERLNERVARYDQSAPKSDEEKTPHTESAAESDEEKKIKAREKAKALALAKRAKARAARKSAAIERAKTKAGLRTTDSISDDIFHDTPNHDSINTSAVPRDMQEQINRAFTSDPEPAEPKAAPKVTPAKPAKEQPEEVDIQSAETGSLLADEPKSEKAPITTEIPQSDDNADAETPEKSTASAPSPTVPENTPARPTPFVGGMDKPISLSVASSSAYFLQGISVGSPALPGTPDTPIAPAGLALEGTSMAEDNGENKTTAKSLSTVERAVASLSKDETPYMKPPEAAPTVESEETTDAVETPTEAAPIQTEVTDDSLGDLQNEEAEIAPETASQPRRRKPFLKRTVVPISPYFWPRSWRRAMHRRATERAVKVEEQTEQRAAAAE</sequence>
<dbReference type="Proteomes" id="UP001560685">
    <property type="component" value="Unassembled WGS sequence"/>
</dbReference>
<feature type="region of interest" description="Disordered" evidence="1">
    <location>
        <begin position="557"/>
        <end position="651"/>
    </location>
</feature>
<feature type="compositionally biased region" description="Polar residues" evidence="1">
    <location>
        <begin position="487"/>
        <end position="499"/>
    </location>
</feature>
<accession>A0ABV3Z778</accession>
<feature type="region of interest" description="Disordered" evidence="1">
    <location>
        <begin position="674"/>
        <end position="694"/>
    </location>
</feature>
<dbReference type="SMART" id="SM00052">
    <property type="entry name" value="EAL"/>
    <property type="match status" value="1"/>
</dbReference>